<dbReference type="InterPro" id="IPR044992">
    <property type="entry name" value="ChyE-like"/>
</dbReference>
<dbReference type="EMBL" id="FQVB01000004">
    <property type="protein sequence ID" value="SHE41739.1"/>
    <property type="molecule type" value="Genomic_DNA"/>
</dbReference>
<evidence type="ECO:0000313" key="3">
    <source>
        <dbReference type="Proteomes" id="UP000184076"/>
    </source>
</evidence>
<dbReference type="PANTHER" id="PTHR42695">
    <property type="entry name" value="GLUTAMINE AMIDOTRANSFERASE YLR126C-RELATED"/>
    <property type="match status" value="1"/>
</dbReference>
<dbReference type="CDD" id="cd01741">
    <property type="entry name" value="GATase1_1"/>
    <property type="match status" value="1"/>
</dbReference>
<dbReference type="InterPro" id="IPR029062">
    <property type="entry name" value="Class_I_gatase-like"/>
</dbReference>
<dbReference type="SUPFAM" id="SSF52317">
    <property type="entry name" value="Class I glutamine amidotransferase-like"/>
    <property type="match status" value="1"/>
</dbReference>
<keyword evidence="3" id="KW-1185">Reference proteome</keyword>
<dbReference type="Proteomes" id="UP000184076">
    <property type="component" value="Unassembled WGS sequence"/>
</dbReference>
<dbReference type="STRING" id="1121391.SAMN02745206_00243"/>
<dbReference type="RefSeq" id="WP_073036186.1">
    <property type="nucleotide sequence ID" value="NZ_FQVB01000004.1"/>
</dbReference>
<accession>A0A1M4TB13</accession>
<protein>
    <submittedName>
        <fullName evidence="2">GMP synthase (Glutamine-hydrolysing)</fullName>
    </submittedName>
</protein>
<proteinExistence type="predicted"/>
<dbReference type="Gene3D" id="3.40.50.880">
    <property type="match status" value="1"/>
</dbReference>
<dbReference type="GO" id="GO:0005829">
    <property type="term" value="C:cytosol"/>
    <property type="evidence" value="ECO:0007669"/>
    <property type="project" value="TreeGrafter"/>
</dbReference>
<evidence type="ECO:0000259" key="1">
    <source>
        <dbReference type="Pfam" id="PF00117"/>
    </source>
</evidence>
<reference evidence="3" key="1">
    <citation type="submission" date="2016-11" db="EMBL/GenBank/DDBJ databases">
        <authorList>
            <person name="Varghese N."/>
            <person name="Submissions S."/>
        </authorList>
    </citation>
    <scope>NUCLEOTIDE SEQUENCE [LARGE SCALE GENOMIC DNA]</scope>
    <source>
        <strain evidence="3">DSM 9756</strain>
    </source>
</reference>
<name>A0A1M4TB13_9BACT</name>
<dbReference type="AlphaFoldDB" id="A0A1M4TB13"/>
<dbReference type="PROSITE" id="PS51273">
    <property type="entry name" value="GATASE_TYPE_1"/>
    <property type="match status" value="1"/>
</dbReference>
<evidence type="ECO:0000313" key="2">
    <source>
        <dbReference type="EMBL" id="SHE41739.1"/>
    </source>
</evidence>
<dbReference type="PANTHER" id="PTHR42695:SF5">
    <property type="entry name" value="GLUTAMINE AMIDOTRANSFERASE YLR126C-RELATED"/>
    <property type="match status" value="1"/>
</dbReference>
<sequence length="230" mass="25943">MRIQVFQHVPFEGPAHIGRWAAAKGYPVHITRLYDGMPLPDMGAFDFLVLMGGPMNIYDDDLHPWLPQERLFIQKALDGGKTVLGVCLGAQLLADALGSPVYRGEHREIGWFPVELIEQASSSALFADFPARFHAFHWHGDTFHIPAQALHIARNQACESQAFCWDDRVVGLQFHLESTTESVDLLLENCAHEIRQGPFMQYPDTIRELTARYLPQAQGILERLLDRLAG</sequence>
<gene>
    <name evidence="2" type="ORF">SAMN02745206_00243</name>
</gene>
<organism evidence="2 3">
    <name type="scientific">Desulfacinum infernum DSM 9756</name>
    <dbReference type="NCBI Taxonomy" id="1121391"/>
    <lineage>
        <taxon>Bacteria</taxon>
        <taxon>Pseudomonadati</taxon>
        <taxon>Thermodesulfobacteriota</taxon>
        <taxon>Syntrophobacteria</taxon>
        <taxon>Syntrophobacterales</taxon>
        <taxon>Syntrophobacteraceae</taxon>
        <taxon>Desulfacinum</taxon>
    </lineage>
</organism>
<feature type="domain" description="Glutamine amidotransferase" evidence="1">
    <location>
        <begin position="44"/>
        <end position="183"/>
    </location>
</feature>
<dbReference type="InterPro" id="IPR017926">
    <property type="entry name" value="GATASE"/>
</dbReference>
<dbReference type="OrthoDB" id="9813383at2"/>
<dbReference type="FunFam" id="3.40.50.880:FF:000033">
    <property type="entry name" value="Glutamine amidotransferase class-I"/>
    <property type="match status" value="1"/>
</dbReference>
<dbReference type="Pfam" id="PF00117">
    <property type="entry name" value="GATase"/>
    <property type="match status" value="1"/>
</dbReference>